<comment type="subcellular location">
    <subcellularLocation>
        <location evidence="1">Membrane</location>
        <topology evidence="1">Single-pass type I membrane protein</topology>
    </subcellularLocation>
</comment>
<proteinExistence type="inferred from homology"/>
<evidence type="ECO:0000256" key="5">
    <source>
        <dbReference type="ARBA" id="ARBA00022737"/>
    </source>
</evidence>
<keyword evidence="4" id="KW-0732">Signal</keyword>
<dbReference type="EMBL" id="MCFN01003527">
    <property type="protein sequence ID" value="OXB52354.1"/>
    <property type="molecule type" value="Genomic_DNA"/>
</dbReference>
<evidence type="ECO:0000256" key="4">
    <source>
        <dbReference type="ARBA" id="ARBA00022729"/>
    </source>
</evidence>
<dbReference type="InterPro" id="IPR003599">
    <property type="entry name" value="Ig_sub"/>
</dbReference>
<dbReference type="PANTHER" id="PTHR13771:SF9">
    <property type="entry name" value="INTERCELLULAR ADHESION MOLECULE 5"/>
    <property type="match status" value="1"/>
</dbReference>
<dbReference type="PANTHER" id="PTHR13771">
    <property type="entry name" value="INTERCELLULAR ADHESION MOLECULE"/>
    <property type="match status" value="1"/>
</dbReference>
<gene>
    <name evidence="14" type="ORF">ASZ78_015943</name>
</gene>
<feature type="transmembrane region" description="Helical" evidence="12">
    <location>
        <begin position="471"/>
        <end position="495"/>
    </location>
</feature>
<dbReference type="InterPro" id="IPR003598">
    <property type="entry name" value="Ig_sub2"/>
</dbReference>
<dbReference type="PROSITE" id="PS50835">
    <property type="entry name" value="IG_LIKE"/>
    <property type="match status" value="1"/>
</dbReference>
<keyword evidence="5" id="KW-0677">Repeat</keyword>
<evidence type="ECO:0000256" key="7">
    <source>
        <dbReference type="ARBA" id="ARBA00022989"/>
    </source>
</evidence>
<name>A0A226MAN7_CALSU</name>
<reference evidence="14 15" key="1">
    <citation type="submission" date="2016-07" db="EMBL/GenBank/DDBJ databases">
        <title>Disparate Historic Effective Population Sizes Predicted by Modern Levels of Genome Diversity for the Scaled Quail (Callipepla squamata) and the Northern Bobwhite (Colinus virginianus): Inferences from First and Second Generation Draft Genome Assemblies for Sympatric New World Quail.</title>
        <authorList>
            <person name="Oldeschulte D.L."/>
            <person name="Halley Y.A."/>
            <person name="Bhattarai E.K."/>
            <person name="Brashear W.A."/>
            <person name="Hill J."/>
            <person name="Metz R.P."/>
            <person name="Johnson C.D."/>
            <person name="Rollins D."/>
            <person name="Peterson M.J."/>
            <person name="Bickhart D.M."/>
            <person name="Decker J.E."/>
            <person name="Seabury C.M."/>
        </authorList>
    </citation>
    <scope>NUCLEOTIDE SEQUENCE [LARGE SCALE GENOMIC DNA]</scope>
    <source>
        <strain evidence="14 15">Texas</strain>
        <tissue evidence="14">Leg muscle</tissue>
    </source>
</reference>
<keyword evidence="11" id="KW-0393">Immunoglobulin domain</keyword>
<dbReference type="GO" id="GO:0098609">
    <property type="term" value="P:cell-cell adhesion"/>
    <property type="evidence" value="ECO:0007669"/>
    <property type="project" value="InterPro"/>
</dbReference>
<sequence length="536" mass="58507">TPCSAFEVTLEPLVLLVQYGRSLNFSCSTACTDPLTPGRVETAVRYNSHSPSNTVTEVTLLNVTAWNSTVQCYFNCSQGSGRAEAELIVYGPLEQAELEAIPQLEAGHSHNLSCRIPRVSPVRNLTVTLRLGDSTLHTATFQGHSQQQPEEVLVTHAVTVRREDHGQNVTCQAVLDLQPHGPLLTTTSTAQVLDIYEFPEDPTLTTGGAPLETTGEIHLETGEELNVTCSVSNVFPTANVTLLLDHYPLQPLPGNSQSVAVRGLLWEHPERHHLLCSAQVGPRKRTTEAVIYIYKFPPPQLRVSNRVPVVMSNVTGNCTLPYGHSEGIQLQVTVGQRQLVPWRYSPLFFTLTVTENDTELRCEAKLPGEGRVPTRSDVVTLSVTTPPRMDANDCPPSYKWTEGQEVTLRCHARGRPRPVVTCHGNGTTIPVGRPYIVTRNYSGTYWCSATNVLGTTGRSVVVTVEYWDVNVGAVVAVAAVLAAAAVGGAVTYRVYYHKKKIRQYKLQKEQQRLLAMGQLTEAATAAQNGSAPGSQP</sequence>
<feature type="non-terminal residue" evidence="14">
    <location>
        <position position="1"/>
    </location>
</feature>
<protein>
    <recommendedName>
        <fullName evidence="13">Ig-like domain-containing protein</fullName>
    </recommendedName>
</protein>
<dbReference type="STRING" id="9009.A0A226MAN7"/>
<dbReference type="InterPro" id="IPR048679">
    <property type="entry name" value="ICAM1_3_5_D2"/>
</dbReference>
<dbReference type="FunFam" id="2.60.40.10:FF:000641">
    <property type="entry name" value="Intercellular adhesion molecule 1"/>
    <property type="match status" value="1"/>
</dbReference>
<dbReference type="InterPro" id="IPR036179">
    <property type="entry name" value="Ig-like_dom_sf"/>
</dbReference>
<dbReference type="GO" id="GO:0005178">
    <property type="term" value="F:integrin binding"/>
    <property type="evidence" value="ECO:0007669"/>
    <property type="project" value="InterPro"/>
</dbReference>
<evidence type="ECO:0000259" key="13">
    <source>
        <dbReference type="PROSITE" id="PS50835"/>
    </source>
</evidence>
<evidence type="ECO:0000256" key="1">
    <source>
        <dbReference type="ARBA" id="ARBA00004479"/>
    </source>
</evidence>
<dbReference type="Proteomes" id="UP000198323">
    <property type="component" value="Unassembled WGS sequence"/>
</dbReference>
<evidence type="ECO:0000256" key="11">
    <source>
        <dbReference type="ARBA" id="ARBA00023319"/>
    </source>
</evidence>
<organism evidence="14 15">
    <name type="scientific">Callipepla squamata</name>
    <name type="common">Scaled quail</name>
    <dbReference type="NCBI Taxonomy" id="9009"/>
    <lineage>
        <taxon>Eukaryota</taxon>
        <taxon>Metazoa</taxon>
        <taxon>Chordata</taxon>
        <taxon>Craniata</taxon>
        <taxon>Vertebrata</taxon>
        <taxon>Euteleostomi</taxon>
        <taxon>Archelosauria</taxon>
        <taxon>Archosauria</taxon>
        <taxon>Dinosauria</taxon>
        <taxon>Saurischia</taxon>
        <taxon>Theropoda</taxon>
        <taxon>Coelurosauria</taxon>
        <taxon>Aves</taxon>
        <taxon>Neognathae</taxon>
        <taxon>Galloanserae</taxon>
        <taxon>Galliformes</taxon>
        <taxon>Odontophoridae</taxon>
        <taxon>Callipepla</taxon>
    </lineage>
</organism>
<evidence type="ECO:0000256" key="8">
    <source>
        <dbReference type="ARBA" id="ARBA00023136"/>
    </source>
</evidence>
<dbReference type="SUPFAM" id="SSF48726">
    <property type="entry name" value="Immunoglobulin"/>
    <property type="match status" value="4"/>
</dbReference>
<dbReference type="InterPro" id="IPR003987">
    <property type="entry name" value="ICAM_VCAM_N"/>
</dbReference>
<keyword evidence="6" id="KW-0130">Cell adhesion</keyword>
<dbReference type="InterPro" id="IPR047012">
    <property type="entry name" value="ICAM_VCAM"/>
</dbReference>
<dbReference type="InterPro" id="IPR007110">
    <property type="entry name" value="Ig-like_dom"/>
</dbReference>
<evidence type="ECO:0000313" key="15">
    <source>
        <dbReference type="Proteomes" id="UP000198323"/>
    </source>
</evidence>
<keyword evidence="7 12" id="KW-1133">Transmembrane helix</keyword>
<evidence type="ECO:0000256" key="3">
    <source>
        <dbReference type="ARBA" id="ARBA00022692"/>
    </source>
</evidence>
<keyword evidence="9" id="KW-1015">Disulfide bond</keyword>
<evidence type="ECO:0000256" key="9">
    <source>
        <dbReference type="ARBA" id="ARBA00023157"/>
    </source>
</evidence>
<comment type="similarity">
    <text evidence="2">Belongs to the immunoglobulin superfamily. ICAM family.</text>
</comment>
<evidence type="ECO:0000256" key="6">
    <source>
        <dbReference type="ARBA" id="ARBA00022889"/>
    </source>
</evidence>
<evidence type="ECO:0000313" key="14">
    <source>
        <dbReference type="EMBL" id="OXB52354.1"/>
    </source>
</evidence>
<dbReference type="InterPro" id="IPR013768">
    <property type="entry name" value="ICAM_N"/>
</dbReference>
<keyword evidence="8 12" id="KW-0472">Membrane</keyword>
<dbReference type="PRINTS" id="PR01472">
    <property type="entry name" value="ICAMVCAM1"/>
</dbReference>
<dbReference type="SMART" id="SM00409">
    <property type="entry name" value="IG"/>
    <property type="match status" value="3"/>
</dbReference>
<accession>A0A226MAN7</accession>
<comment type="caution">
    <text evidence="14">The sequence shown here is derived from an EMBL/GenBank/DDBJ whole genome shotgun (WGS) entry which is preliminary data.</text>
</comment>
<dbReference type="Pfam" id="PF13895">
    <property type="entry name" value="Ig_2"/>
    <property type="match status" value="1"/>
</dbReference>
<dbReference type="Pfam" id="PF03921">
    <property type="entry name" value="ICAM_N"/>
    <property type="match status" value="1"/>
</dbReference>
<evidence type="ECO:0000256" key="2">
    <source>
        <dbReference type="ARBA" id="ARBA00005925"/>
    </source>
</evidence>
<keyword evidence="3 12" id="KW-0812">Transmembrane</keyword>
<keyword evidence="10" id="KW-0325">Glycoprotein</keyword>
<dbReference type="Gene3D" id="2.60.40.10">
    <property type="entry name" value="Immunoglobulins"/>
    <property type="match status" value="5"/>
</dbReference>
<evidence type="ECO:0000256" key="12">
    <source>
        <dbReference type="SAM" id="Phobius"/>
    </source>
</evidence>
<dbReference type="AlphaFoldDB" id="A0A226MAN7"/>
<dbReference type="SMART" id="SM00408">
    <property type="entry name" value="IGc2"/>
    <property type="match status" value="1"/>
</dbReference>
<feature type="domain" description="Ig-like" evidence="13">
    <location>
        <begin position="387"/>
        <end position="465"/>
    </location>
</feature>
<dbReference type="OrthoDB" id="5843397at2759"/>
<keyword evidence="15" id="KW-1185">Reference proteome</keyword>
<dbReference type="Pfam" id="PF21146">
    <property type="entry name" value="ICAM1_3_5_D2"/>
    <property type="match status" value="1"/>
</dbReference>
<dbReference type="InterPro" id="IPR013783">
    <property type="entry name" value="Ig-like_fold"/>
</dbReference>
<dbReference type="GO" id="GO:0005886">
    <property type="term" value="C:plasma membrane"/>
    <property type="evidence" value="ECO:0007669"/>
    <property type="project" value="TreeGrafter"/>
</dbReference>
<evidence type="ECO:0000256" key="10">
    <source>
        <dbReference type="ARBA" id="ARBA00023180"/>
    </source>
</evidence>